<dbReference type="PRINTS" id="PR00038">
    <property type="entry name" value="HTHLUXR"/>
</dbReference>
<protein>
    <recommendedName>
        <fullName evidence="4">HTH luxR-type domain-containing protein</fullName>
    </recommendedName>
</protein>
<evidence type="ECO:0000313" key="7">
    <source>
        <dbReference type="Proteomes" id="UP001219901"/>
    </source>
</evidence>
<keyword evidence="1" id="KW-0805">Transcription regulation</keyword>
<dbReference type="PANTHER" id="PTHR44688">
    <property type="entry name" value="DNA-BINDING TRANSCRIPTIONAL ACTIVATOR DEVR_DOSR"/>
    <property type="match status" value="1"/>
</dbReference>
<accession>A0AAJ5ZIP5</accession>
<evidence type="ECO:0000256" key="1">
    <source>
        <dbReference type="ARBA" id="ARBA00023015"/>
    </source>
</evidence>
<reference evidence="7" key="3">
    <citation type="submission" date="2023-06" db="EMBL/GenBank/DDBJ databases">
        <title>Pangenomics reveal diversification of enzyme families and niche specialization in globally abundant SAR202 bacteria.</title>
        <authorList>
            <person name="Saw J.H.W."/>
        </authorList>
    </citation>
    <scope>NUCLEOTIDE SEQUENCE [LARGE SCALE GENOMIC DNA]</scope>
    <source>
        <strain evidence="7">JH1073</strain>
    </source>
</reference>
<evidence type="ECO:0000256" key="3">
    <source>
        <dbReference type="ARBA" id="ARBA00023163"/>
    </source>
</evidence>
<dbReference type="EMBL" id="WMBE01000002">
    <property type="protein sequence ID" value="MDG0867161.1"/>
    <property type="molecule type" value="Genomic_DNA"/>
</dbReference>
<dbReference type="PANTHER" id="PTHR44688:SF16">
    <property type="entry name" value="DNA-BINDING TRANSCRIPTIONAL ACTIVATOR DEVR_DOSR"/>
    <property type="match status" value="1"/>
</dbReference>
<dbReference type="SMART" id="SM00421">
    <property type="entry name" value="HTH_LUXR"/>
    <property type="match status" value="1"/>
</dbReference>
<dbReference type="CDD" id="cd06170">
    <property type="entry name" value="LuxR_C_like"/>
    <property type="match status" value="1"/>
</dbReference>
<evidence type="ECO:0000313" key="6">
    <source>
        <dbReference type="EMBL" id="WFG40739.1"/>
    </source>
</evidence>
<dbReference type="GO" id="GO:0006355">
    <property type="term" value="P:regulation of DNA-templated transcription"/>
    <property type="evidence" value="ECO:0007669"/>
    <property type="project" value="InterPro"/>
</dbReference>
<reference evidence="6" key="2">
    <citation type="journal article" date="2023" name="Nat. Commun.">
        <title>Cultivation of marine bacteria of the SAR202 clade.</title>
        <authorList>
            <person name="Lim Y."/>
            <person name="Seo J.H."/>
            <person name="Giovannoni S.J."/>
            <person name="Kang I."/>
            <person name="Cho J.C."/>
        </authorList>
    </citation>
    <scope>NUCLEOTIDE SEQUENCE</scope>
    <source>
        <strain evidence="6">JH1073</strain>
    </source>
</reference>
<reference evidence="7 8" key="1">
    <citation type="submission" date="2019-11" db="EMBL/GenBank/DDBJ databases">
        <authorList>
            <person name="Cho J.-C."/>
        </authorList>
    </citation>
    <scope>NUCLEOTIDE SEQUENCE [LARGE SCALE GENOMIC DNA]</scope>
    <source>
        <strain evidence="6 7">JH1073</strain>
        <strain evidence="5 8">JH702</strain>
    </source>
</reference>
<keyword evidence="2" id="KW-0238">DNA-binding</keyword>
<dbReference type="InterPro" id="IPR036388">
    <property type="entry name" value="WH-like_DNA-bd_sf"/>
</dbReference>
<dbReference type="GO" id="GO:0003677">
    <property type="term" value="F:DNA binding"/>
    <property type="evidence" value="ECO:0007669"/>
    <property type="project" value="UniProtKB-KW"/>
</dbReference>
<dbReference type="Proteomes" id="UP001219901">
    <property type="component" value="Chromosome"/>
</dbReference>
<dbReference type="Pfam" id="PF00196">
    <property type="entry name" value="GerE"/>
    <property type="match status" value="1"/>
</dbReference>
<dbReference type="InterPro" id="IPR016032">
    <property type="entry name" value="Sig_transdc_resp-reg_C-effctor"/>
</dbReference>
<sequence length="73" mass="8270">MVQNLPEPLTEREIEILERIAQGLPNQQIGDELFISLGTVKWYNNQIYTKLGVHNRTSAVAKARTLKLIPPEA</sequence>
<dbReference type="Proteomes" id="UP001321249">
    <property type="component" value="Unassembled WGS sequence"/>
</dbReference>
<proteinExistence type="predicted"/>
<gene>
    <name evidence="5" type="ORF">GKO46_08765</name>
    <name evidence="6" type="ORF">GKO48_02770</name>
</gene>
<evidence type="ECO:0000256" key="2">
    <source>
        <dbReference type="ARBA" id="ARBA00023125"/>
    </source>
</evidence>
<dbReference type="EMBL" id="CP046147">
    <property type="protein sequence ID" value="WFG40739.1"/>
    <property type="molecule type" value="Genomic_DNA"/>
</dbReference>
<keyword evidence="7" id="KW-1185">Reference proteome</keyword>
<dbReference type="Gene3D" id="1.10.10.10">
    <property type="entry name" value="Winged helix-like DNA-binding domain superfamily/Winged helix DNA-binding domain"/>
    <property type="match status" value="1"/>
</dbReference>
<dbReference type="PROSITE" id="PS50043">
    <property type="entry name" value="HTH_LUXR_2"/>
    <property type="match status" value="1"/>
</dbReference>
<evidence type="ECO:0000259" key="4">
    <source>
        <dbReference type="PROSITE" id="PS50043"/>
    </source>
</evidence>
<dbReference type="RefSeq" id="WP_350340458.1">
    <property type="nucleotide sequence ID" value="NZ_CP046146.1"/>
</dbReference>
<feature type="domain" description="HTH luxR-type" evidence="4">
    <location>
        <begin position="2"/>
        <end position="67"/>
    </location>
</feature>
<keyword evidence="3" id="KW-0804">Transcription</keyword>
<evidence type="ECO:0000313" key="8">
    <source>
        <dbReference type="Proteomes" id="UP001321249"/>
    </source>
</evidence>
<name>A0AAJ5ZIP5_9CHLR</name>
<dbReference type="InterPro" id="IPR000792">
    <property type="entry name" value="Tscrpt_reg_LuxR_C"/>
</dbReference>
<evidence type="ECO:0000313" key="5">
    <source>
        <dbReference type="EMBL" id="MDG0867161.1"/>
    </source>
</evidence>
<organism evidence="6 7">
    <name type="scientific">Candidatus Lucifugimonas marina</name>
    <dbReference type="NCBI Taxonomy" id="3038979"/>
    <lineage>
        <taxon>Bacteria</taxon>
        <taxon>Bacillati</taxon>
        <taxon>Chloroflexota</taxon>
        <taxon>Dehalococcoidia</taxon>
        <taxon>SAR202 cluster</taxon>
        <taxon>Candidatus Lucifugimonadales</taxon>
        <taxon>Candidatus Lucifugimonadaceae</taxon>
        <taxon>Candidatus Lucifugimonas</taxon>
    </lineage>
</organism>
<dbReference type="SUPFAM" id="SSF46894">
    <property type="entry name" value="C-terminal effector domain of the bipartite response regulators"/>
    <property type="match status" value="1"/>
</dbReference>
<dbReference type="AlphaFoldDB" id="A0AAJ5ZIP5"/>